<feature type="region of interest" description="Disordered" evidence="1">
    <location>
        <begin position="366"/>
        <end position="420"/>
    </location>
</feature>
<feature type="compositionally biased region" description="Basic and acidic residues" evidence="1">
    <location>
        <begin position="463"/>
        <end position="472"/>
    </location>
</feature>
<evidence type="ECO:0000313" key="4">
    <source>
        <dbReference type="Proteomes" id="UP001153620"/>
    </source>
</evidence>
<feature type="compositionally biased region" description="Low complexity" evidence="1">
    <location>
        <begin position="475"/>
        <end position="498"/>
    </location>
</feature>
<gene>
    <name evidence="3" type="ORF">CHIRRI_LOCUS578</name>
</gene>
<keyword evidence="2" id="KW-0732">Signal</keyword>
<proteinExistence type="predicted"/>
<reference evidence="3" key="2">
    <citation type="submission" date="2022-10" db="EMBL/GenBank/DDBJ databases">
        <authorList>
            <consortium name="ENA_rothamsted_submissions"/>
            <consortium name="culmorum"/>
            <person name="King R."/>
        </authorList>
    </citation>
    <scope>NUCLEOTIDE SEQUENCE</scope>
</reference>
<feature type="compositionally biased region" description="Polar residues" evidence="1">
    <location>
        <begin position="442"/>
        <end position="462"/>
    </location>
</feature>
<sequence>MIKISQIFLLFVILLRSSLCIEIKNGTTTAETTTFHYLQNELIPSTKMPSIEKSDNINLSNNHHHHKKNSSLKVAESRLFPVGHPGLIAQPGSLVSPFDVAAFSNSLLPLITAGIREKVKDMTTAFNDGFDYVEDSIRDGWRESPLNPYNYEKILNNPPNLLEHLSLPNLGNHIAPHYPHPAHHKHPKASHKSKTKAPNHPIESYSSDEMMHEFGINGYKHFEESILREIEKQEELKVEATIHTLFGKDEKIEIVRGRPYDAKLEGWKPVAAPTKIYDDSNEITSQIISPLHTSFIHAADAIGSDFDTKTSPIGFHDFDHFNNNVYSSYGVQEGGESMVKPVKSKITPVRRITPVPPIYSTVATTTPATKRYSSSSTTLRSRSTTTASNNNNRKRQSVSTAKPIVDEKSNKVSDTSTSSSNAVPVFVSANIKRLPSRIHIQSLTTSKPKNHSNIVRSLTPDSSAEHSSKELSFDSTPRVRTPTVVTRTSRSTTTSTTKKPSKNVPRETSKFVDRARASGSRGSVKYNQSSTKKADTATKK</sequence>
<reference evidence="3" key="1">
    <citation type="submission" date="2022-01" db="EMBL/GenBank/DDBJ databases">
        <authorList>
            <person name="King R."/>
        </authorList>
    </citation>
    <scope>NUCLEOTIDE SEQUENCE</scope>
</reference>
<dbReference type="OrthoDB" id="7741353at2759"/>
<feature type="region of interest" description="Disordered" evidence="1">
    <location>
        <begin position="442"/>
        <end position="540"/>
    </location>
</feature>
<feature type="compositionally biased region" description="Basic residues" evidence="1">
    <location>
        <begin position="180"/>
        <end position="197"/>
    </location>
</feature>
<dbReference type="Proteomes" id="UP001153620">
    <property type="component" value="Chromosome 1"/>
</dbReference>
<feature type="region of interest" description="Disordered" evidence="1">
    <location>
        <begin position="180"/>
        <end position="204"/>
    </location>
</feature>
<feature type="chain" id="PRO_5040105326" evidence="2">
    <location>
        <begin position="21"/>
        <end position="540"/>
    </location>
</feature>
<evidence type="ECO:0000256" key="1">
    <source>
        <dbReference type="SAM" id="MobiDB-lite"/>
    </source>
</evidence>
<evidence type="ECO:0000256" key="2">
    <source>
        <dbReference type="SAM" id="SignalP"/>
    </source>
</evidence>
<organism evidence="3 4">
    <name type="scientific">Chironomus riparius</name>
    <dbReference type="NCBI Taxonomy" id="315576"/>
    <lineage>
        <taxon>Eukaryota</taxon>
        <taxon>Metazoa</taxon>
        <taxon>Ecdysozoa</taxon>
        <taxon>Arthropoda</taxon>
        <taxon>Hexapoda</taxon>
        <taxon>Insecta</taxon>
        <taxon>Pterygota</taxon>
        <taxon>Neoptera</taxon>
        <taxon>Endopterygota</taxon>
        <taxon>Diptera</taxon>
        <taxon>Nematocera</taxon>
        <taxon>Chironomoidea</taxon>
        <taxon>Chironomidae</taxon>
        <taxon>Chironominae</taxon>
        <taxon>Chironomus</taxon>
    </lineage>
</organism>
<protein>
    <submittedName>
        <fullName evidence="3">Uncharacterized protein</fullName>
    </submittedName>
</protein>
<accession>A0A9N9RJH4</accession>
<keyword evidence="4" id="KW-1185">Reference proteome</keyword>
<feature type="compositionally biased region" description="Low complexity" evidence="1">
    <location>
        <begin position="369"/>
        <end position="391"/>
    </location>
</feature>
<evidence type="ECO:0000313" key="3">
    <source>
        <dbReference type="EMBL" id="CAG9797580.1"/>
    </source>
</evidence>
<feature type="signal peptide" evidence="2">
    <location>
        <begin position="1"/>
        <end position="20"/>
    </location>
</feature>
<dbReference type="EMBL" id="OU895877">
    <property type="protein sequence ID" value="CAG9797580.1"/>
    <property type="molecule type" value="Genomic_DNA"/>
</dbReference>
<dbReference type="AlphaFoldDB" id="A0A9N9RJH4"/>
<feature type="compositionally biased region" description="Basic and acidic residues" evidence="1">
    <location>
        <begin position="504"/>
        <end position="516"/>
    </location>
</feature>
<name>A0A9N9RJH4_9DIPT</name>